<feature type="chain" id="PRO_5047280184" evidence="1">
    <location>
        <begin position="23"/>
        <end position="513"/>
    </location>
</feature>
<reference evidence="4" key="1">
    <citation type="journal article" date="2019" name="Int. J. Syst. Evol. Microbiol.">
        <title>The Global Catalogue of Microorganisms (GCM) 10K type strain sequencing project: providing services to taxonomists for standard genome sequencing and annotation.</title>
        <authorList>
            <consortium name="The Broad Institute Genomics Platform"/>
            <consortium name="The Broad Institute Genome Sequencing Center for Infectious Disease"/>
            <person name="Wu L."/>
            <person name="Ma J."/>
        </authorList>
    </citation>
    <scope>NUCLEOTIDE SEQUENCE [LARGE SCALE GENOMIC DNA]</scope>
    <source>
        <strain evidence="4">JCM 17705</strain>
    </source>
</reference>
<dbReference type="Proteomes" id="UP001500582">
    <property type="component" value="Unassembled WGS sequence"/>
</dbReference>
<dbReference type="EMBL" id="BAABFT010000005">
    <property type="protein sequence ID" value="GAA4323634.1"/>
    <property type="molecule type" value="Genomic_DNA"/>
</dbReference>
<organism evidence="3 4">
    <name type="scientific">Mucilaginibacter gynuensis</name>
    <dbReference type="NCBI Taxonomy" id="1302236"/>
    <lineage>
        <taxon>Bacteria</taxon>
        <taxon>Pseudomonadati</taxon>
        <taxon>Bacteroidota</taxon>
        <taxon>Sphingobacteriia</taxon>
        <taxon>Sphingobacteriales</taxon>
        <taxon>Sphingobacteriaceae</taxon>
        <taxon>Mucilaginibacter</taxon>
    </lineage>
</organism>
<dbReference type="InterPro" id="IPR025388">
    <property type="entry name" value="Alginate_export_dom"/>
</dbReference>
<evidence type="ECO:0000259" key="2">
    <source>
        <dbReference type="Pfam" id="PF13372"/>
    </source>
</evidence>
<keyword evidence="1" id="KW-0732">Signal</keyword>
<name>A0ABP8GFW7_9SPHI</name>
<gene>
    <name evidence="3" type="ORF">GCM10023149_24700</name>
</gene>
<dbReference type="Pfam" id="PF13372">
    <property type="entry name" value="Alginate_exp"/>
    <property type="match status" value="1"/>
</dbReference>
<sequence>MYKIAFNRYAFASFLSFYFCSAGFKANAQLTFTGQLRPRGEIRDGYGTLKPKDNKAAAFISQRTRLTLNYKYSKLIFQASVQDVRLWGQDASTISPADGNKLALHEAWAELILSNKKDTSFKNSPFDYFAIKIGRQELSYDDDRLLGNSDWLQQARRHDALIFKLLNNGWQADVGLAFNQSSEAINYNGTYYTPANVPATVKDSKGNLANTPAGFIPLVNAAGVSAKNGSPAFLNSPGTNALNQNYKSLQYIYVAKKISKTKVSALFLADQFGKYITDSVKNVAGDDVGYIYGKRFNQAGVNTRYTTGLLVNPVWGGKDEWLATGGFYYQGGHDRDGLKLNAYTYTASLSYKPSAIGYTIGWDRLSGDNALSGSKTNHRFDPLYGTPHKFWGYMDYFYAVSGAPTGGLDDPFVKVKYISASKKITAELAGHYFALADNQKDGAGNAVSKHLGTEIDFTTGYKLNKYTTVDLGISYMAATHSMEYAKGITPGTAALHPVWAYLQLNVKPEFLNK</sequence>
<dbReference type="RefSeq" id="WP_345211389.1">
    <property type="nucleotide sequence ID" value="NZ_BAABFT010000005.1"/>
</dbReference>
<comment type="caution">
    <text evidence="3">The sequence shown here is derived from an EMBL/GenBank/DDBJ whole genome shotgun (WGS) entry which is preliminary data.</text>
</comment>
<keyword evidence="4" id="KW-1185">Reference proteome</keyword>
<evidence type="ECO:0000256" key="1">
    <source>
        <dbReference type="SAM" id="SignalP"/>
    </source>
</evidence>
<proteinExistence type="predicted"/>
<accession>A0ABP8GFW7</accession>
<evidence type="ECO:0000313" key="4">
    <source>
        <dbReference type="Proteomes" id="UP001500582"/>
    </source>
</evidence>
<evidence type="ECO:0000313" key="3">
    <source>
        <dbReference type="EMBL" id="GAA4323634.1"/>
    </source>
</evidence>
<feature type="domain" description="Alginate export" evidence="2">
    <location>
        <begin position="29"/>
        <end position="173"/>
    </location>
</feature>
<protein>
    <submittedName>
        <fullName evidence="3">Alginate export family protein</fullName>
    </submittedName>
</protein>
<feature type="signal peptide" evidence="1">
    <location>
        <begin position="1"/>
        <end position="22"/>
    </location>
</feature>